<proteinExistence type="predicted"/>
<feature type="region of interest" description="Disordered" evidence="1">
    <location>
        <begin position="258"/>
        <end position="307"/>
    </location>
</feature>
<evidence type="ECO:0000256" key="1">
    <source>
        <dbReference type="SAM" id="MobiDB-lite"/>
    </source>
</evidence>
<protein>
    <submittedName>
        <fullName evidence="2">Uncharacterized protein</fullName>
    </submittedName>
</protein>
<feature type="compositionally biased region" description="Basic and acidic residues" evidence="1">
    <location>
        <begin position="86"/>
        <end position="109"/>
    </location>
</feature>
<feature type="region of interest" description="Disordered" evidence="1">
    <location>
        <begin position="457"/>
        <end position="498"/>
    </location>
</feature>
<dbReference type="Proteomes" id="UP001219525">
    <property type="component" value="Unassembled WGS sequence"/>
</dbReference>
<sequence length="498" mass="55574">MELNGQQQEKLTGELSCARSELKRVQEELADERKKSKEAKFEHEATLTAARKALKDTSDELERVRGEREEDTKIRADVENLSSARSELERVREELDNERKKSEKAKSEHQTTLTAQKAELEGIRSELERVRTELDVERDNSKKAKIEVNTFKNLRASLTRGPPSHKQRSIGQGGGAAERAGESMRSHRSRLIMKLKSTFRFQQLQLQCTGALKHHLEESQEFPDVQREEIAAQSLMNLAHAPADIQLNLELSAFQDAPGSPAPAFDSVPSGSLFPSASDDGNHHGQRPASLSADRPSKVSRRSSSHSYAMQPVLAPIKQEGFIIQYAPKFQASSQELGLAPGGISWLDPDAAHHATHANLSLAQVGQHIKLDYLCSPCVNAQLVCLHLQNPKAVNAKTNQCINCLVSMKRCTEITPRSRTKIENYRFKDQSVPKAIVEYHNIAVQRLKKPGEWMGDGIPEFQSSWNPSDDKKREASPSEDPTRHVASIVPRTTIQPTT</sequence>
<feature type="region of interest" description="Disordered" evidence="1">
    <location>
        <begin position="80"/>
        <end position="113"/>
    </location>
</feature>
<comment type="caution">
    <text evidence="2">The sequence shown here is derived from an EMBL/GenBank/DDBJ whole genome shotgun (WGS) entry which is preliminary data.</text>
</comment>
<dbReference type="AlphaFoldDB" id="A0AAD6UYK4"/>
<reference evidence="2" key="1">
    <citation type="submission" date="2023-03" db="EMBL/GenBank/DDBJ databases">
        <title>Massive genome expansion in bonnet fungi (Mycena s.s.) driven by repeated elements and novel gene families across ecological guilds.</title>
        <authorList>
            <consortium name="Lawrence Berkeley National Laboratory"/>
            <person name="Harder C.B."/>
            <person name="Miyauchi S."/>
            <person name="Viragh M."/>
            <person name="Kuo A."/>
            <person name="Thoen E."/>
            <person name="Andreopoulos B."/>
            <person name="Lu D."/>
            <person name="Skrede I."/>
            <person name="Drula E."/>
            <person name="Henrissat B."/>
            <person name="Morin E."/>
            <person name="Kohler A."/>
            <person name="Barry K."/>
            <person name="LaButti K."/>
            <person name="Morin E."/>
            <person name="Salamov A."/>
            <person name="Lipzen A."/>
            <person name="Mereny Z."/>
            <person name="Hegedus B."/>
            <person name="Baldrian P."/>
            <person name="Stursova M."/>
            <person name="Weitz H."/>
            <person name="Taylor A."/>
            <person name="Grigoriev I.V."/>
            <person name="Nagy L.G."/>
            <person name="Martin F."/>
            <person name="Kauserud H."/>
        </authorList>
    </citation>
    <scope>NUCLEOTIDE SEQUENCE</scope>
    <source>
        <strain evidence="2">9144</strain>
    </source>
</reference>
<keyword evidence="3" id="KW-1185">Reference proteome</keyword>
<evidence type="ECO:0000313" key="2">
    <source>
        <dbReference type="EMBL" id="KAJ7197556.1"/>
    </source>
</evidence>
<feature type="compositionally biased region" description="Basic and acidic residues" evidence="1">
    <location>
        <begin position="468"/>
        <end position="483"/>
    </location>
</feature>
<gene>
    <name evidence="2" type="ORF">GGX14DRAFT_471036</name>
</gene>
<organism evidence="2 3">
    <name type="scientific">Mycena pura</name>
    <dbReference type="NCBI Taxonomy" id="153505"/>
    <lineage>
        <taxon>Eukaryota</taxon>
        <taxon>Fungi</taxon>
        <taxon>Dikarya</taxon>
        <taxon>Basidiomycota</taxon>
        <taxon>Agaricomycotina</taxon>
        <taxon>Agaricomycetes</taxon>
        <taxon>Agaricomycetidae</taxon>
        <taxon>Agaricales</taxon>
        <taxon>Marasmiineae</taxon>
        <taxon>Mycenaceae</taxon>
        <taxon>Mycena</taxon>
    </lineage>
</organism>
<evidence type="ECO:0000313" key="3">
    <source>
        <dbReference type="Proteomes" id="UP001219525"/>
    </source>
</evidence>
<name>A0AAD6UYK4_9AGAR</name>
<dbReference type="EMBL" id="JARJCW010000077">
    <property type="protein sequence ID" value="KAJ7197556.1"/>
    <property type="molecule type" value="Genomic_DNA"/>
</dbReference>
<feature type="region of interest" description="Disordered" evidence="1">
    <location>
        <begin position="157"/>
        <end position="188"/>
    </location>
</feature>
<accession>A0AAD6UYK4</accession>